<organism evidence="1 2">
    <name type="scientific">Lottia gigantea</name>
    <name type="common">Giant owl limpet</name>
    <dbReference type="NCBI Taxonomy" id="225164"/>
    <lineage>
        <taxon>Eukaryota</taxon>
        <taxon>Metazoa</taxon>
        <taxon>Spiralia</taxon>
        <taxon>Lophotrochozoa</taxon>
        <taxon>Mollusca</taxon>
        <taxon>Gastropoda</taxon>
        <taxon>Patellogastropoda</taxon>
        <taxon>Lottioidea</taxon>
        <taxon>Lottiidae</taxon>
        <taxon>Lottia</taxon>
    </lineage>
</organism>
<dbReference type="HOGENOM" id="CLU_3144415_0_0_1"/>
<dbReference type="AlphaFoldDB" id="V4CQ08"/>
<dbReference type="CTD" id="20233770"/>
<keyword evidence="2" id="KW-1185">Reference proteome</keyword>
<evidence type="ECO:0000313" key="2">
    <source>
        <dbReference type="Proteomes" id="UP000030746"/>
    </source>
</evidence>
<dbReference type="GeneID" id="20233770"/>
<dbReference type="KEGG" id="lgi:LOTGIDRAFT_136164"/>
<dbReference type="Proteomes" id="UP000030746">
    <property type="component" value="Unassembled WGS sequence"/>
</dbReference>
<dbReference type="EMBL" id="KB199728">
    <property type="protein sequence ID" value="ESP04530.1"/>
    <property type="molecule type" value="Genomic_DNA"/>
</dbReference>
<dbReference type="RefSeq" id="XP_009044861.1">
    <property type="nucleotide sequence ID" value="XM_009046613.1"/>
</dbReference>
<gene>
    <name evidence="1" type="ORF">LOTGIDRAFT_136164</name>
</gene>
<accession>V4CQ08</accession>
<evidence type="ECO:0000313" key="1">
    <source>
        <dbReference type="EMBL" id="ESP04530.1"/>
    </source>
</evidence>
<protein>
    <submittedName>
        <fullName evidence="1">Uncharacterized protein</fullName>
    </submittedName>
</protein>
<proteinExistence type="predicted"/>
<sequence>MFVFENSLSCLCLKTHYHVCVRELLIVFVFVFENSLSCLCLRTPYRVCV</sequence>
<reference evidence="1 2" key="1">
    <citation type="journal article" date="2013" name="Nature">
        <title>Insights into bilaterian evolution from three spiralian genomes.</title>
        <authorList>
            <person name="Simakov O."/>
            <person name="Marletaz F."/>
            <person name="Cho S.J."/>
            <person name="Edsinger-Gonzales E."/>
            <person name="Havlak P."/>
            <person name="Hellsten U."/>
            <person name="Kuo D.H."/>
            <person name="Larsson T."/>
            <person name="Lv J."/>
            <person name="Arendt D."/>
            <person name="Savage R."/>
            <person name="Osoegawa K."/>
            <person name="de Jong P."/>
            <person name="Grimwood J."/>
            <person name="Chapman J.A."/>
            <person name="Shapiro H."/>
            <person name="Aerts A."/>
            <person name="Otillar R.P."/>
            <person name="Terry A.Y."/>
            <person name="Boore J.L."/>
            <person name="Grigoriev I.V."/>
            <person name="Lindberg D.R."/>
            <person name="Seaver E.C."/>
            <person name="Weisblat D.A."/>
            <person name="Putnam N.H."/>
            <person name="Rokhsar D.S."/>
        </authorList>
    </citation>
    <scope>NUCLEOTIDE SEQUENCE [LARGE SCALE GENOMIC DNA]</scope>
</reference>
<name>V4CQ08_LOTGI</name>